<dbReference type="Proteomes" id="UP000190951">
    <property type="component" value="Chromosome"/>
</dbReference>
<dbReference type="InterPro" id="IPR038666">
    <property type="entry name" value="SSP1_head-tail_sf"/>
</dbReference>
<reference evidence="1 2" key="1">
    <citation type="submission" date="2022-04" db="EMBL/GenBank/DDBJ databases">
        <title>Genome sequence of C. roseum typestrain.</title>
        <authorList>
            <person name="Poehlein A."/>
            <person name="Schoch T."/>
            <person name="Duerre P."/>
            <person name="Daniel R."/>
        </authorList>
    </citation>
    <scope>NUCLEOTIDE SEQUENCE [LARGE SCALE GENOMIC DNA]</scope>
    <source>
        <strain evidence="1 2">DSM 7320</strain>
    </source>
</reference>
<protein>
    <submittedName>
        <fullName evidence="1">Uncharacterized protein</fullName>
    </submittedName>
</protein>
<evidence type="ECO:0000313" key="2">
    <source>
        <dbReference type="Proteomes" id="UP000190951"/>
    </source>
</evidence>
<dbReference type="AlphaFoldDB" id="A0A1S8MDU6"/>
<organism evidence="1 2">
    <name type="scientific">Clostridium felsineum</name>
    <dbReference type="NCBI Taxonomy" id="36839"/>
    <lineage>
        <taxon>Bacteria</taxon>
        <taxon>Bacillati</taxon>
        <taxon>Bacillota</taxon>
        <taxon>Clostridia</taxon>
        <taxon>Eubacteriales</taxon>
        <taxon>Clostridiaceae</taxon>
        <taxon>Clostridium</taxon>
    </lineage>
</organism>
<accession>A0A1S8MDU6</accession>
<sequence length="113" mass="13321">MFNFNGAKSTLIRIKKSVISRDKNDNEITDFVDIIDEDILCEWKNKFGKELYEAIKINAKELARIRLWYIPGIDETCKIVRTEDEAIFEIINIDDVENKHIKLEIEIKRYVTG</sequence>
<dbReference type="Pfam" id="PF05521">
    <property type="entry name" value="Phage_HCP"/>
    <property type="match status" value="1"/>
</dbReference>
<dbReference type="STRING" id="84029.CROST_35560"/>
<dbReference type="EMBL" id="CP096983">
    <property type="protein sequence ID" value="URZ11521.1"/>
    <property type="molecule type" value="Genomic_DNA"/>
</dbReference>
<evidence type="ECO:0000313" key="1">
    <source>
        <dbReference type="EMBL" id="URZ11521.1"/>
    </source>
</evidence>
<gene>
    <name evidence="1" type="ORF">CROST_022380</name>
</gene>
<dbReference type="RefSeq" id="WP_077832825.1">
    <property type="nucleotide sequence ID" value="NZ_CP096983.1"/>
</dbReference>
<dbReference type="Gene3D" id="2.40.10.270">
    <property type="entry name" value="Bacteriophage SPP1 head-tail adaptor protein"/>
    <property type="match status" value="1"/>
</dbReference>
<keyword evidence="2" id="KW-1185">Reference proteome</keyword>
<dbReference type="InterPro" id="IPR008767">
    <property type="entry name" value="Phage_SPP1_head-tail_adaptor"/>
</dbReference>
<name>A0A1S8MDU6_9CLOT</name>
<dbReference type="KEGG" id="crw:CROST_022380"/>
<proteinExistence type="predicted"/>